<keyword evidence="4" id="KW-0239">DNA-directed DNA polymerase</keyword>
<evidence type="ECO:0000256" key="3">
    <source>
        <dbReference type="ARBA" id="ARBA00022695"/>
    </source>
</evidence>
<dbReference type="PANTHER" id="PTHR10322">
    <property type="entry name" value="DNA POLYMERASE CATALYTIC SUBUNIT"/>
    <property type="match status" value="1"/>
</dbReference>
<gene>
    <name evidence="8" type="ORF">CTOB1V02_LOCUS1601</name>
</gene>
<name>A0A7R8W7B0_9CRUS</name>
<dbReference type="OrthoDB" id="6755010at2759"/>
<evidence type="ECO:0000256" key="5">
    <source>
        <dbReference type="ARBA" id="ARBA00023125"/>
    </source>
</evidence>
<dbReference type="SUPFAM" id="SSF56672">
    <property type="entry name" value="DNA/RNA polymerases"/>
    <property type="match status" value="1"/>
</dbReference>
<dbReference type="Pfam" id="PF00136">
    <property type="entry name" value="DNA_pol_B"/>
    <property type="match status" value="1"/>
</dbReference>
<evidence type="ECO:0000313" key="8">
    <source>
        <dbReference type="EMBL" id="CAD7223621.1"/>
    </source>
</evidence>
<dbReference type="GO" id="GO:0045004">
    <property type="term" value="P:DNA replication proofreading"/>
    <property type="evidence" value="ECO:0007669"/>
    <property type="project" value="TreeGrafter"/>
</dbReference>
<dbReference type="AlphaFoldDB" id="A0A7R8W7B0"/>
<dbReference type="PROSITE" id="PS00116">
    <property type="entry name" value="DNA_POLYMERASE_B"/>
    <property type="match status" value="1"/>
</dbReference>
<dbReference type="InterPro" id="IPR050240">
    <property type="entry name" value="DNA_pol_type-B"/>
</dbReference>
<comment type="catalytic activity">
    <reaction evidence="6">
        <text>DNA(n) + a 2'-deoxyribonucleoside 5'-triphosphate = DNA(n+1) + diphosphate</text>
        <dbReference type="Rhea" id="RHEA:22508"/>
        <dbReference type="Rhea" id="RHEA-COMP:17339"/>
        <dbReference type="Rhea" id="RHEA-COMP:17340"/>
        <dbReference type="ChEBI" id="CHEBI:33019"/>
        <dbReference type="ChEBI" id="CHEBI:61560"/>
        <dbReference type="ChEBI" id="CHEBI:173112"/>
        <dbReference type="EC" id="2.7.7.7"/>
    </reaction>
</comment>
<evidence type="ECO:0000256" key="2">
    <source>
        <dbReference type="ARBA" id="ARBA00022679"/>
    </source>
</evidence>
<dbReference type="InterPro" id="IPR012337">
    <property type="entry name" value="RNaseH-like_sf"/>
</dbReference>
<dbReference type="GO" id="GO:0003677">
    <property type="term" value="F:DNA binding"/>
    <property type="evidence" value="ECO:0007669"/>
    <property type="project" value="UniProtKB-KW"/>
</dbReference>
<keyword evidence="2" id="KW-0808">Transferase</keyword>
<dbReference type="FunFam" id="3.90.1600.10:FF:000030">
    <property type="entry name" value="DNA polymerase II"/>
    <property type="match status" value="1"/>
</dbReference>
<dbReference type="GO" id="GO:0042575">
    <property type="term" value="C:DNA polymerase complex"/>
    <property type="evidence" value="ECO:0007669"/>
    <property type="project" value="UniProtKB-ARBA"/>
</dbReference>
<dbReference type="Gene3D" id="3.90.1600.10">
    <property type="entry name" value="Palm domain of DNA polymerase"/>
    <property type="match status" value="1"/>
</dbReference>
<dbReference type="InterPro" id="IPR023211">
    <property type="entry name" value="DNA_pol_palm_dom_sf"/>
</dbReference>
<reference evidence="8" key="1">
    <citation type="submission" date="2020-11" db="EMBL/GenBank/DDBJ databases">
        <authorList>
            <person name="Tran Van P."/>
        </authorList>
    </citation>
    <scope>NUCLEOTIDE SEQUENCE</scope>
</reference>
<dbReference type="Gene3D" id="2.40.50.590">
    <property type="match status" value="1"/>
</dbReference>
<dbReference type="Gene3D" id="1.10.132.60">
    <property type="entry name" value="DNA polymerase family B, C-terminal domain"/>
    <property type="match status" value="1"/>
</dbReference>
<dbReference type="EMBL" id="OB660230">
    <property type="protein sequence ID" value="CAD7223621.1"/>
    <property type="molecule type" value="Genomic_DNA"/>
</dbReference>
<accession>A0A7R8W7B0</accession>
<dbReference type="InterPro" id="IPR017964">
    <property type="entry name" value="DNA-dir_DNA_pol_B_CS"/>
</dbReference>
<dbReference type="SUPFAM" id="SSF53098">
    <property type="entry name" value="Ribonuclease H-like"/>
    <property type="match status" value="1"/>
</dbReference>
<keyword evidence="5" id="KW-0238">DNA-binding</keyword>
<dbReference type="InterPro" id="IPR042087">
    <property type="entry name" value="DNA_pol_B_thumb"/>
</dbReference>
<dbReference type="GO" id="GO:0008296">
    <property type="term" value="F:3'-5'-DNA exonuclease activity"/>
    <property type="evidence" value="ECO:0007669"/>
    <property type="project" value="TreeGrafter"/>
</dbReference>
<feature type="domain" description="DNA-directed DNA polymerase family B multifunctional" evidence="7">
    <location>
        <begin position="187"/>
        <end position="424"/>
    </location>
</feature>
<sequence length="449" mass="51702">MVYESDIKPCDRYLMERFITGACSIAGKPIQHDGYIQYTNPRLTAAPYRPKLRTLSLDIETNYHTDAVLSIAGLCYGAGLEESAVVFIVSNDYIPPGESLTYRNYPHEKNLLMAFMSWVNEIDPDILCGWNVVNFDLMHLQKRCSVYGLALNLSRAGKPASIIPGKQNSHNAFARISGRVVLDGIDCLRLTSSITKRGHEIILKTRELIEAKGYKVIYGDTDSVFVWLEGEFTSQQARQTGKTLQESLNHWWTDHIQTHYRLPCYLELEFETHFERFFMPTMRGSNQGSKKRYAGVISNSAGEKKIIFKGLETVRTDWTPLAREFQRELFERIFNGQPFEAFIRELVQKMYNGDFDAKLRYRKRIRQDIDSYIKNVPPHIQAARQLPEVGQWIEYHITQGGPQPSNQIDNAIDYAHYQEKQLKPVADTILQFVGHSFDDIISGQMEFFQ</sequence>
<dbReference type="InterPro" id="IPR006134">
    <property type="entry name" value="DNA-dir_DNA_pol_B_multi_dom"/>
</dbReference>
<dbReference type="GO" id="GO:0000166">
    <property type="term" value="F:nucleotide binding"/>
    <property type="evidence" value="ECO:0007669"/>
    <property type="project" value="InterPro"/>
</dbReference>
<keyword evidence="3" id="KW-0548">Nucleotidyltransferase</keyword>
<dbReference type="GO" id="GO:0003887">
    <property type="term" value="F:DNA-directed DNA polymerase activity"/>
    <property type="evidence" value="ECO:0007669"/>
    <property type="project" value="UniProtKB-KW"/>
</dbReference>
<dbReference type="PANTHER" id="PTHR10322:SF23">
    <property type="entry name" value="DNA POLYMERASE DELTA CATALYTIC SUBUNIT"/>
    <property type="match status" value="1"/>
</dbReference>
<evidence type="ECO:0000256" key="4">
    <source>
        <dbReference type="ARBA" id="ARBA00022932"/>
    </source>
</evidence>
<evidence type="ECO:0000259" key="7">
    <source>
        <dbReference type="Pfam" id="PF00136"/>
    </source>
</evidence>
<evidence type="ECO:0000256" key="1">
    <source>
        <dbReference type="ARBA" id="ARBA00012417"/>
    </source>
</evidence>
<evidence type="ECO:0000256" key="6">
    <source>
        <dbReference type="ARBA" id="ARBA00049244"/>
    </source>
</evidence>
<dbReference type="InterPro" id="IPR043502">
    <property type="entry name" value="DNA/RNA_pol_sf"/>
</dbReference>
<organism evidence="8">
    <name type="scientific">Cyprideis torosa</name>
    <dbReference type="NCBI Taxonomy" id="163714"/>
    <lineage>
        <taxon>Eukaryota</taxon>
        <taxon>Metazoa</taxon>
        <taxon>Ecdysozoa</taxon>
        <taxon>Arthropoda</taxon>
        <taxon>Crustacea</taxon>
        <taxon>Oligostraca</taxon>
        <taxon>Ostracoda</taxon>
        <taxon>Podocopa</taxon>
        <taxon>Podocopida</taxon>
        <taxon>Cytherocopina</taxon>
        <taxon>Cytheroidea</taxon>
        <taxon>Cytherideidae</taxon>
        <taxon>Cyprideis</taxon>
    </lineage>
</organism>
<proteinExistence type="predicted"/>
<dbReference type="EC" id="2.7.7.7" evidence="1"/>
<protein>
    <recommendedName>
        <fullName evidence="1">DNA-directed DNA polymerase</fullName>
        <ecNumber evidence="1">2.7.7.7</ecNumber>
    </recommendedName>
</protein>